<evidence type="ECO:0000313" key="3">
    <source>
        <dbReference type="EMBL" id="ESW13095.1"/>
    </source>
</evidence>
<keyword evidence="2" id="KW-0812">Transmembrane</keyword>
<feature type="transmembrane region" description="Helical" evidence="2">
    <location>
        <begin position="116"/>
        <end position="140"/>
    </location>
</feature>
<feature type="compositionally biased region" description="Low complexity" evidence="1">
    <location>
        <begin position="193"/>
        <end position="207"/>
    </location>
</feature>
<dbReference type="Proteomes" id="UP000000226">
    <property type="component" value="Chromosome 8"/>
</dbReference>
<reference evidence="4" key="1">
    <citation type="journal article" date="2014" name="Nat. Genet.">
        <title>A reference genome for common bean and genome-wide analysis of dual domestications.</title>
        <authorList>
            <person name="Schmutz J."/>
            <person name="McClean P.E."/>
            <person name="Mamidi S."/>
            <person name="Wu G.A."/>
            <person name="Cannon S.B."/>
            <person name="Grimwood J."/>
            <person name="Jenkins J."/>
            <person name="Shu S."/>
            <person name="Song Q."/>
            <person name="Chavarro C."/>
            <person name="Torres-Torres M."/>
            <person name="Geffroy V."/>
            <person name="Moghaddam S.M."/>
            <person name="Gao D."/>
            <person name="Abernathy B."/>
            <person name="Barry K."/>
            <person name="Blair M."/>
            <person name="Brick M.A."/>
            <person name="Chovatia M."/>
            <person name="Gepts P."/>
            <person name="Goodstein D.M."/>
            <person name="Gonzales M."/>
            <person name="Hellsten U."/>
            <person name="Hyten D.L."/>
            <person name="Jia G."/>
            <person name="Kelly J.D."/>
            <person name="Kudrna D."/>
            <person name="Lee R."/>
            <person name="Richard M.M."/>
            <person name="Miklas P.N."/>
            <person name="Osorno J.M."/>
            <person name="Rodrigues J."/>
            <person name="Thareau V."/>
            <person name="Urrea C.A."/>
            <person name="Wang M."/>
            <person name="Yu Y."/>
            <person name="Zhang M."/>
            <person name="Wing R.A."/>
            <person name="Cregan P.B."/>
            <person name="Rokhsar D.S."/>
            <person name="Jackson S.A."/>
        </authorList>
    </citation>
    <scope>NUCLEOTIDE SEQUENCE [LARGE SCALE GENOMIC DNA]</scope>
    <source>
        <strain evidence="4">cv. G19833</strain>
    </source>
</reference>
<gene>
    <name evidence="3" type="ORF">PHAVU_008G167600g</name>
</gene>
<sequence>MLLKIQRWLQQPKVRKLACFVSSIVGLLCYALSSSFNQLFGEWTWWKILLYILFTLCIIIFFLSKFTSTRERPTSPPLEAHSAFLVLIITSMYSFFVDKKLKGKPDVYSLVSNAAFAIMSLGLSTLSPFGFEVDLLYFFSGVLIVQLMKIKLWLVIVGGCFSYSLIRLRSILDPQPLYVRSQDLAAIRIDPRSQSQSKSQVSSGSVSLPDSPHVPVPPQADPTHLGSPLQQDNSPQSRTLIRHTDMTWTHFDTYNLQNLQNRLVRAS</sequence>
<name>V7B6A3_PHAVU</name>
<organism evidence="3 4">
    <name type="scientific">Phaseolus vulgaris</name>
    <name type="common">Kidney bean</name>
    <name type="synonym">French bean</name>
    <dbReference type="NCBI Taxonomy" id="3885"/>
    <lineage>
        <taxon>Eukaryota</taxon>
        <taxon>Viridiplantae</taxon>
        <taxon>Streptophyta</taxon>
        <taxon>Embryophyta</taxon>
        <taxon>Tracheophyta</taxon>
        <taxon>Spermatophyta</taxon>
        <taxon>Magnoliopsida</taxon>
        <taxon>eudicotyledons</taxon>
        <taxon>Gunneridae</taxon>
        <taxon>Pentapetalae</taxon>
        <taxon>rosids</taxon>
        <taxon>fabids</taxon>
        <taxon>Fabales</taxon>
        <taxon>Fabaceae</taxon>
        <taxon>Papilionoideae</taxon>
        <taxon>50 kb inversion clade</taxon>
        <taxon>NPAAA clade</taxon>
        <taxon>indigoferoid/millettioid clade</taxon>
        <taxon>Phaseoleae</taxon>
        <taxon>Phaseolus</taxon>
    </lineage>
</organism>
<dbReference type="Gramene" id="ESW13095">
    <property type="protein sequence ID" value="ESW13095"/>
    <property type="gene ID" value="PHAVU_008G167600g"/>
</dbReference>
<feature type="region of interest" description="Disordered" evidence="1">
    <location>
        <begin position="190"/>
        <end position="236"/>
    </location>
</feature>
<dbReference type="AlphaFoldDB" id="V7B6A3"/>
<proteinExistence type="predicted"/>
<evidence type="ECO:0008006" key="5">
    <source>
        <dbReference type="Google" id="ProtNLM"/>
    </source>
</evidence>
<dbReference type="OrthoDB" id="1427840at2759"/>
<feature type="transmembrane region" description="Helical" evidence="2">
    <location>
        <begin position="43"/>
        <end position="66"/>
    </location>
</feature>
<keyword evidence="4" id="KW-1185">Reference proteome</keyword>
<dbReference type="EMBL" id="CM002295">
    <property type="protein sequence ID" value="ESW13095.1"/>
    <property type="molecule type" value="Genomic_DNA"/>
</dbReference>
<evidence type="ECO:0000313" key="4">
    <source>
        <dbReference type="Proteomes" id="UP000000226"/>
    </source>
</evidence>
<feature type="transmembrane region" description="Helical" evidence="2">
    <location>
        <begin position="78"/>
        <end position="96"/>
    </location>
</feature>
<accession>V7B6A3</accession>
<keyword evidence="2" id="KW-0472">Membrane</keyword>
<keyword evidence="2" id="KW-1133">Transmembrane helix</keyword>
<evidence type="ECO:0000256" key="1">
    <source>
        <dbReference type="SAM" id="MobiDB-lite"/>
    </source>
</evidence>
<protein>
    <recommendedName>
        <fullName evidence="5">Transmembrane protein</fullName>
    </recommendedName>
</protein>
<evidence type="ECO:0000256" key="2">
    <source>
        <dbReference type="SAM" id="Phobius"/>
    </source>
</evidence>